<dbReference type="PANTHER" id="PTHR10878:SF25">
    <property type="entry name" value="SEGMENT POLARITY PROTEIN DISHEVELLED"/>
    <property type="match status" value="1"/>
</dbReference>
<dbReference type="Gene3D" id="2.30.42.10">
    <property type="match status" value="1"/>
</dbReference>
<dbReference type="InterPro" id="IPR008339">
    <property type="entry name" value="Dishevelled_fam"/>
</dbReference>
<dbReference type="SUPFAM" id="SSF46785">
    <property type="entry name" value="Winged helix' DNA-binding domain"/>
    <property type="match status" value="1"/>
</dbReference>
<evidence type="ECO:0000256" key="1">
    <source>
        <dbReference type="SAM" id="MobiDB-lite"/>
    </source>
</evidence>
<name>A0A819XG80_9BILA</name>
<evidence type="ECO:0000259" key="3">
    <source>
        <dbReference type="PROSITE" id="PS50186"/>
    </source>
</evidence>
<dbReference type="InterPro" id="IPR036390">
    <property type="entry name" value="WH_DNA-bd_sf"/>
</dbReference>
<dbReference type="GO" id="GO:0035556">
    <property type="term" value="P:intracellular signal transduction"/>
    <property type="evidence" value="ECO:0007669"/>
    <property type="project" value="InterPro"/>
</dbReference>
<dbReference type="Proteomes" id="UP000663842">
    <property type="component" value="Unassembled WGS sequence"/>
</dbReference>
<dbReference type="InterPro" id="IPR036034">
    <property type="entry name" value="PDZ_sf"/>
</dbReference>
<organism evidence="4 5">
    <name type="scientific">Rotaria magnacalcarata</name>
    <dbReference type="NCBI Taxonomy" id="392030"/>
    <lineage>
        <taxon>Eukaryota</taxon>
        <taxon>Metazoa</taxon>
        <taxon>Spiralia</taxon>
        <taxon>Gnathifera</taxon>
        <taxon>Rotifera</taxon>
        <taxon>Eurotatoria</taxon>
        <taxon>Bdelloidea</taxon>
        <taxon>Philodinida</taxon>
        <taxon>Philodinidae</taxon>
        <taxon>Rotaria</taxon>
    </lineage>
</organism>
<feature type="domain" description="PDZ" evidence="2">
    <location>
        <begin position="1"/>
        <end position="38"/>
    </location>
</feature>
<dbReference type="Pfam" id="PF00595">
    <property type="entry name" value="PDZ"/>
    <property type="match status" value="1"/>
</dbReference>
<evidence type="ECO:0000259" key="2">
    <source>
        <dbReference type="PROSITE" id="PS50106"/>
    </source>
</evidence>
<dbReference type="PRINTS" id="PR01760">
    <property type="entry name" value="DISHEVELLED"/>
</dbReference>
<protein>
    <recommendedName>
        <fullName evidence="6">Dishevelled</fullName>
    </recommendedName>
</protein>
<dbReference type="PANTHER" id="PTHR10878">
    <property type="entry name" value="SEGMENT POLARITY PROTEIN DISHEVELLED"/>
    <property type="match status" value="1"/>
</dbReference>
<dbReference type="SMART" id="SM00049">
    <property type="entry name" value="DEP"/>
    <property type="match status" value="1"/>
</dbReference>
<dbReference type="FunFam" id="1.10.10.10:FF:000040">
    <property type="entry name" value="segment polarity protein dishevelled homolog DVL-3"/>
    <property type="match status" value="1"/>
</dbReference>
<evidence type="ECO:0008006" key="6">
    <source>
        <dbReference type="Google" id="ProtNLM"/>
    </source>
</evidence>
<dbReference type="SUPFAM" id="SSF50156">
    <property type="entry name" value="PDZ domain-like"/>
    <property type="match status" value="1"/>
</dbReference>
<evidence type="ECO:0000313" key="5">
    <source>
        <dbReference type="Proteomes" id="UP000663842"/>
    </source>
</evidence>
<dbReference type="GO" id="GO:0005109">
    <property type="term" value="F:frizzled binding"/>
    <property type="evidence" value="ECO:0007669"/>
    <property type="project" value="TreeGrafter"/>
</dbReference>
<proteinExistence type="predicted"/>
<dbReference type="PROSITE" id="PS50106">
    <property type="entry name" value="PDZ"/>
    <property type="match status" value="1"/>
</dbReference>
<reference evidence="4" key="1">
    <citation type="submission" date="2021-02" db="EMBL/GenBank/DDBJ databases">
        <authorList>
            <person name="Nowell W R."/>
        </authorList>
    </citation>
    <scope>NUCLEOTIDE SEQUENCE</scope>
</reference>
<feature type="region of interest" description="Disordered" evidence="1">
    <location>
        <begin position="282"/>
        <end position="316"/>
    </location>
</feature>
<dbReference type="EMBL" id="CAJOBF010004491">
    <property type="protein sequence ID" value="CAF4140811.1"/>
    <property type="molecule type" value="Genomic_DNA"/>
</dbReference>
<dbReference type="GO" id="GO:0005829">
    <property type="term" value="C:cytosol"/>
    <property type="evidence" value="ECO:0007669"/>
    <property type="project" value="TreeGrafter"/>
</dbReference>
<dbReference type="CDD" id="cd04438">
    <property type="entry name" value="DEP_dishevelled"/>
    <property type="match status" value="1"/>
</dbReference>
<comment type="caution">
    <text evidence="4">The sequence shown here is derived from an EMBL/GenBank/DDBJ whole genome shotgun (WGS) entry which is preliminary data.</text>
</comment>
<dbReference type="Pfam" id="PF00610">
    <property type="entry name" value="DEP"/>
    <property type="match status" value="1"/>
</dbReference>
<dbReference type="AlphaFoldDB" id="A0A819XG80"/>
<dbReference type="PROSITE" id="PS50186">
    <property type="entry name" value="DEP"/>
    <property type="match status" value="1"/>
</dbReference>
<gene>
    <name evidence="4" type="ORF">UXM345_LOCUS24553</name>
</gene>
<dbReference type="Gene3D" id="1.10.10.10">
    <property type="entry name" value="Winged helix-like DNA-binding domain superfamily/Winged helix DNA-binding domain"/>
    <property type="match status" value="1"/>
</dbReference>
<dbReference type="InterPro" id="IPR015506">
    <property type="entry name" value="Dsh/Dvl-rel"/>
</dbReference>
<feature type="non-terminal residue" evidence="4">
    <location>
        <position position="1"/>
    </location>
</feature>
<dbReference type="InterPro" id="IPR036388">
    <property type="entry name" value="WH-like_DNA-bd_sf"/>
</dbReference>
<feature type="region of interest" description="Disordered" evidence="1">
    <location>
        <begin position="240"/>
        <end position="261"/>
    </location>
</feature>
<dbReference type="GO" id="GO:0060070">
    <property type="term" value="P:canonical Wnt signaling pathway"/>
    <property type="evidence" value="ECO:0007669"/>
    <property type="project" value="TreeGrafter"/>
</dbReference>
<feature type="domain" description="DEP" evidence="3">
    <location>
        <begin position="149"/>
        <end position="223"/>
    </location>
</feature>
<dbReference type="InterPro" id="IPR000591">
    <property type="entry name" value="DEP_dom"/>
</dbReference>
<accession>A0A819XG80</accession>
<dbReference type="InterPro" id="IPR001478">
    <property type="entry name" value="PDZ"/>
</dbReference>
<evidence type="ECO:0000313" key="4">
    <source>
        <dbReference type="EMBL" id="CAF4140811.1"/>
    </source>
</evidence>
<feature type="compositionally biased region" description="Low complexity" evidence="1">
    <location>
        <begin position="302"/>
        <end position="311"/>
    </location>
</feature>
<sequence>GAVAQDGRIEPGDMILQVNDISFEGLSNDDAVKILRETVQKPGPIKLVVAKCWDPTPRGYFTLPRHEQARPVDPLSWLAHTQAVQNTYQNPQQQILLHNRQSILNSTTNMSSTISSTNNTMIDNQRFGLDLNLTINSDMDTIVRAMAEPDSGLDIRDRIWLKIPIPKSFLGSDLVNWLFENVDGFVNRNDARKYASSMLKAGYIRHTVHKLTFSEQCYYVFGDIYSQGISQLTLDEEAEDYETVSDHTNTTDRRSGDSLLSTTRQNTVSTFGFVDKNNAPLQSPSQSLLADTHRSGVIGTKSSSTSTSSSSETRQLIDVPNRLRSSKESFQRAMTNPLPREFFVDVM</sequence>